<feature type="region of interest" description="Disordered" evidence="9">
    <location>
        <begin position="280"/>
        <end position="304"/>
    </location>
</feature>
<comment type="catalytic activity">
    <reaction evidence="8">
        <text>guanosine(9) in tRNA + S-adenosyl-L-methionine = N(1)-methylguanosine(9) in tRNA + S-adenosyl-L-homocysteine + H(+)</text>
        <dbReference type="Rhea" id="RHEA:43156"/>
        <dbReference type="Rhea" id="RHEA-COMP:10367"/>
        <dbReference type="Rhea" id="RHEA-COMP:10368"/>
        <dbReference type="ChEBI" id="CHEBI:15378"/>
        <dbReference type="ChEBI" id="CHEBI:57856"/>
        <dbReference type="ChEBI" id="CHEBI:59789"/>
        <dbReference type="ChEBI" id="CHEBI:73542"/>
        <dbReference type="ChEBI" id="CHEBI:74269"/>
        <dbReference type="EC" id="2.1.1.221"/>
    </reaction>
</comment>
<organism evidence="11 12">
    <name type="scientific">Thelephora terrestris</name>
    <dbReference type="NCBI Taxonomy" id="56493"/>
    <lineage>
        <taxon>Eukaryota</taxon>
        <taxon>Fungi</taxon>
        <taxon>Dikarya</taxon>
        <taxon>Basidiomycota</taxon>
        <taxon>Agaricomycotina</taxon>
        <taxon>Agaricomycetes</taxon>
        <taxon>Thelephorales</taxon>
        <taxon>Thelephoraceae</taxon>
        <taxon>Thelephora</taxon>
    </lineage>
</organism>
<dbReference type="OrthoDB" id="278300at2759"/>
<evidence type="ECO:0000256" key="8">
    <source>
        <dbReference type="ARBA" id="ARBA00048434"/>
    </source>
</evidence>
<keyword evidence="5" id="KW-0949">S-adenosyl-L-methionine</keyword>
<dbReference type="InterPro" id="IPR007356">
    <property type="entry name" value="tRNA_m1G_MeTrfase_euk"/>
</dbReference>
<accession>A0A9P6HQ09</accession>
<evidence type="ECO:0000256" key="1">
    <source>
        <dbReference type="ARBA" id="ARBA00012797"/>
    </source>
</evidence>
<evidence type="ECO:0000256" key="9">
    <source>
        <dbReference type="SAM" id="MobiDB-lite"/>
    </source>
</evidence>
<comment type="caution">
    <text evidence="11">The sequence shown here is derived from an EMBL/GenBank/DDBJ whole genome shotgun (WGS) entry which is preliminary data.</text>
</comment>
<evidence type="ECO:0000313" key="11">
    <source>
        <dbReference type="EMBL" id="KAF9792415.1"/>
    </source>
</evidence>
<feature type="compositionally biased region" description="Basic and acidic residues" evidence="9">
    <location>
        <begin position="1"/>
        <end position="10"/>
    </location>
</feature>
<feature type="compositionally biased region" description="Acidic residues" evidence="9">
    <location>
        <begin position="295"/>
        <end position="304"/>
    </location>
</feature>
<keyword evidence="4" id="KW-0808">Transferase</keyword>
<keyword evidence="3" id="KW-0489">Methyltransferase</keyword>
<feature type="region of interest" description="Disordered" evidence="9">
    <location>
        <begin position="1"/>
        <end position="73"/>
    </location>
</feature>
<evidence type="ECO:0000256" key="6">
    <source>
        <dbReference type="ARBA" id="ARBA00031792"/>
    </source>
</evidence>
<feature type="compositionally biased region" description="Basic and acidic residues" evidence="9">
    <location>
        <begin position="40"/>
        <end position="55"/>
    </location>
</feature>
<dbReference type="GO" id="GO:0000049">
    <property type="term" value="F:tRNA binding"/>
    <property type="evidence" value="ECO:0007669"/>
    <property type="project" value="TreeGrafter"/>
</dbReference>
<dbReference type="GO" id="GO:0052905">
    <property type="term" value="F:tRNA (guanosine(9)-N1)-methyltransferase activity"/>
    <property type="evidence" value="ECO:0007669"/>
    <property type="project" value="UniProtKB-EC"/>
</dbReference>
<dbReference type="EC" id="2.1.1.221" evidence="1"/>
<dbReference type="EMBL" id="WIUZ02000001">
    <property type="protein sequence ID" value="KAF9792415.1"/>
    <property type="molecule type" value="Genomic_DNA"/>
</dbReference>
<feature type="domain" description="SAM-dependent MTase TRM10-type" evidence="10">
    <location>
        <begin position="78"/>
        <end position="282"/>
    </location>
</feature>
<evidence type="ECO:0000256" key="7">
    <source>
        <dbReference type="ARBA" id="ARBA00032166"/>
    </source>
</evidence>
<dbReference type="InterPro" id="IPR028564">
    <property type="entry name" value="MT_TRM10-typ"/>
</dbReference>
<evidence type="ECO:0000256" key="2">
    <source>
        <dbReference type="ARBA" id="ARBA00020451"/>
    </source>
</evidence>
<dbReference type="Gene3D" id="3.40.1280.30">
    <property type="match status" value="1"/>
</dbReference>
<dbReference type="PANTHER" id="PTHR13563:SF13">
    <property type="entry name" value="TRNA METHYLTRANSFERASE 10 HOMOLOG A"/>
    <property type="match status" value="1"/>
</dbReference>
<feature type="compositionally biased region" description="Basic and acidic residues" evidence="9">
    <location>
        <begin position="282"/>
        <end position="291"/>
    </location>
</feature>
<dbReference type="PANTHER" id="PTHR13563">
    <property type="entry name" value="TRNA (GUANINE-9-) METHYLTRANSFERASE"/>
    <property type="match status" value="1"/>
</dbReference>
<evidence type="ECO:0000259" key="10">
    <source>
        <dbReference type="PROSITE" id="PS51675"/>
    </source>
</evidence>
<sequence length="304" mass="34483">MSISTDDRLPVPDGPTISSEEAKVEQLSKKAQKRTAKAARYAELKAERRAREKERKKMKRAAAQPDPHDVDTVVPQSKRARLDPASPTKFKAQLVVDLGFDDKMSEKEVISLSSQLAYTYSANKKALCPFDRLIYTSLDGKTLNRLESVGDAGYKRWTGVEWWAESYQKLWDPPDDHAPVDRGAIVYLTADSDVELTELKEGETYIIGGIVDHNRYKNLCLDKAVETGVRHARLPIGTYLAELPTRKVLTVNQVVEILLHWNQSRDWKEALYSVMPKRKFKRPEDAQRGKTTEVVVEEPGQEES</sequence>
<protein>
    <recommendedName>
        <fullName evidence="2">tRNA (guanine(9)-N1)-methyltransferase</fullName>
        <ecNumber evidence="1">2.1.1.221</ecNumber>
    </recommendedName>
    <alternativeName>
        <fullName evidence="7">tRNA methyltransferase 10</fullName>
    </alternativeName>
    <alternativeName>
        <fullName evidence="6">tRNA(m1G9)-methyltransferase</fullName>
    </alternativeName>
</protein>
<name>A0A9P6HQ09_9AGAM</name>
<evidence type="ECO:0000256" key="4">
    <source>
        <dbReference type="ARBA" id="ARBA00022679"/>
    </source>
</evidence>
<dbReference type="InterPro" id="IPR038459">
    <property type="entry name" value="MT_TRM10-typ_sf"/>
</dbReference>
<reference evidence="11" key="2">
    <citation type="submission" date="2020-11" db="EMBL/GenBank/DDBJ databases">
        <authorList>
            <consortium name="DOE Joint Genome Institute"/>
            <person name="Kuo A."/>
            <person name="Miyauchi S."/>
            <person name="Kiss E."/>
            <person name="Drula E."/>
            <person name="Kohler A."/>
            <person name="Sanchez-Garcia M."/>
            <person name="Andreopoulos B."/>
            <person name="Barry K.W."/>
            <person name="Bonito G."/>
            <person name="Buee M."/>
            <person name="Carver A."/>
            <person name="Chen C."/>
            <person name="Cichocki N."/>
            <person name="Clum A."/>
            <person name="Culley D."/>
            <person name="Crous P.W."/>
            <person name="Fauchery L."/>
            <person name="Girlanda M."/>
            <person name="Hayes R."/>
            <person name="Keri Z."/>
            <person name="Labutti K."/>
            <person name="Lipzen A."/>
            <person name="Lombard V."/>
            <person name="Magnuson J."/>
            <person name="Maillard F."/>
            <person name="Morin E."/>
            <person name="Murat C."/>
            <person name="Nolan M."/>
            <person name="Ohm R."/>
            <person name="Pangilinan J."/>
            <person name="Pereira M."/>
            <person name="Perotto S."/>
            <person name="Peter M."/>
            <person name="Riley R."/>
            <person name="Sitrit Y."/>
            <person name="Stielow B."/>
            <person name="Szollosi G."/>
            <person name="Zifcakova L."/>
            <person name="Stursova M."/>
            <person name="Spatafora J.W."/>
            <person name="Tedersoo L."/>
            <person name="Vaario L.-M."/>
            <person name="Yamada A."/>
            <person name="Yan M."/>
            <person name="Wang P."/>
            <person name="Xu J."/>
            <person name="Bruns T."/>
            <person name="Baldrian P."/>
            <person name="Vilgalys R."/>
            <person name="Henrissat B."/>
            <person name="Grigoriev I.V."/>
            <person name="Hibbett D."/>
            <person name="Nagy L.G."/>
            <person name="Martin F.M."/>
        </authorList>
    </citation>
    <scope>NUCLEOTIDE SEQUENCE</scope>
    <source>
        <strain evidence="11">UH-Tt-Lm1</strain>
    </source>
</reference>
<keyword evidence="12" id="KW-1185">Reference proteome</keyword>
<proteinExistence type="predicted"/>
<evidence type="ECO:0000256" key="3">
    <source>
        <dbReference type="ARBA" id="ARBA00022603"/>
    </source>
</evidence>
<evidence type="ECO:0000256" key="5">
    <source>
        <dbReference type="ARBA" id="ARBA00022691"/>
    </source>
</evidence>
<dbReference type="Proteomes" id="UP000736335">
    <property type="component" value="Unassembled WGS sequence"/>
</dbReference>
<dbReference type="CDD" id="cd18089">
    <property type="entry name" value="SPOUT_Trm10-like"/>
    <property type="match status" value="1"/>
</dbReference>
<dbReference type="AlphaFoldDB" id="A0A9P6HQ09"/>
<dbReference type="GO" id="GO:0002939">
    <property type="term" value="P:tRNA N1-guanine methylation"/>
    <property type="evidence" value="ECO:0007669"/>
    <property type="project" value="TreeGrafter"/>
</dbReference>
<evidence type="ECO:0000313" key="12">
    <source>
        <dbReference type="Proteomes" id="UP000736335"/>
    </source>
</evidence>
<reference evidence="11" key="1">
    <citation type="journal article" date="2020" name="Nat. Commun.">
        <title>Large-scale genome sequencing of mycorrhizal fungi provides insights into the early evolution of symbiotic traits.</title>
        <authorList>
            <person name="Miyauchi S."/>
            <person name="Kiss E."/>
            <person name="Kuo A."/>
            <person name="Drula E."/>
            <person name="Kohler A."/>
            <person name="Sanchez-Garcia M."/>
            <person name="Morin E."/>
            <person name="Andreopoulos B."/>
            <person name="Barry K.W."/>
            <person name="Bonito G."/>
            <person name="Buee M."/>
            <person name="Carver A."/>
            <person name="Chen C."/>
            <person name="Cichocki N."/>
            <person name="Clum A."/>
            <person name="Culley D."/>
            <person name="Crous P.W."/>
            <person name="Fauchery L."/>
            <person name="Girlanda M."/>
            <person name="Hayes R.D."/>
            <person name="Keri Z."/>
            <person name="LaButti K."/>
            <person name="Lipzen A."/>
            <person name="Lombard V."/>
            <person name="Magnuson J."/>
            <person name="Maillard F."/>
            <person name="Murat C."/>
            <person name="Nolan M."/>
            <person name="Ohm R.A."/>
            <person name="Pangilinan J."/>
            <person name="Pereira M.F."/>
            <person name="Perotto S."/>
            <person name="Peter M."/>
            <person name="Pfister S."/>
            <person name="Riley R."/>
            <person name="Sitrit Y."/>
            <person name="Stielow J.B."/>
            <person name="Szollosi G."/>
            <person name="Zifcakova L."/>
            <person name="Stursova M."/>
            <person name="Spatafora J.W."/>
            <person name="Tedersoo L."/>
            <person name="Vaario L.M."/>
            <person name="Yamada A."/>
            <person name="Yan M."/>
            <person name="Wang P."/>
            <person name="Xu J."/>
            <person name="Bruns T."/>
            <person name="Baldrian P."/>
            <person name="Vilgalys R."/>
            <person name="Dunand C."/>
            <person name="Henrissat B."/>
            <person name="Grigoriev I.V."/>
            <person name="Hibbett D."/>
            <person name="Nagy L.G."/>
            <person name="Martin F.M."/>
        </authorList>
    </citation>
    <scope>NUCLEOTIDE SEQUENCE</scope>
    <source>
        <strain evidence="11">UH-Tt-Lm1</strain>
    </source>
</reference>
<dbReference type="GO" id="GO:0005634">
    <property type="term" value="C:nucleus"/>
    <property type="evidence" value="ECO:0007669"/>
    <property type="project" value="TreeGrafter"/>
</dbReference>
<gene>
    <name evidence="11" type="ORF">BJ322DRAFT_1151314</name>
</gene>
<dbReference type="PROSITE" id="PS51675">
    <property type="entry name" value="SAM_MT_TRM10"/>
    <property type="match status" value="1"/>
</dbReference>